<dbReference type="AlphaFoldDB" id="A0A7K3WUJ1"/>
<dbReference type="PANTHER" id="PTHR11735">
    <property type="entry name" value="TRNA N6-ADENOSINE THREONYLCARBAMOYLTRANSFERASE"/>
    <property type="match status" value="1"/>
</dbReference>
<dbReference type="Pfam" id="PF00814">
    <property type="entry name" value="TsaD"/>
    <property type="match status" value="1"/>
</dbReference>
<protein>
    <submittedName>
        <fullName evidence="2">tRNA (Adenosine(37)-N6)-threonylcarbamoyltransferase complex dimerization subunit type 1 TsaB</fullName>
    </submittedName>
</protein>
<dbReference type="PANTHER" id="PTHR11735:SF11">
    <property type="entry name" value="TRNA THREONYLCARBAMOYLADENOSINE BIOSYNTHESIS PROTEIN TSAB"/>
    <property type="match status" value="1"/>
</dbReference>
<gene>
    <name evidence="2" type="primary">tsaB</name>
    <name evidence="2" type="ORF">G3O08_16820</name>
</gene>
<keyword evidence="3" id="KW-1185">Reference proteome</keyword>
<evidence type="ECO:0000259" key="1">
    <source>
        <dbReference type="Pfam" id="PF00814"/>
    </source>
</evidence>
<feature type="domain" description="Gcp-like" evidence="1">
    <location>
        <begin position="36"/>
        <end position="145"/>
    </location>
</feature>
<dbReference type="GO" id="GO:0002949">
    <property type="term" value="P:tRNA threonylcarbamoyladenosine modification"/>
    <property type="evidence" value="ECO:0007669"/>
    <property type="project" value="InterPro"/>
</dbReference>
<evidence type="ECO:0000313" key="2">
    <source>
        <dbReference type="EMBL" id="NEN25166.1"/>
    </source>
</evidence>
<reference evidence="2 3" key="1">
    <citation type="submission" date="2020-02" db="EMBL/GenBank/DDBJ databases">
        <title>Out from the shadows clarifying the taxonomy of the family Cryomorphaceae and related taxa by utilizing the GTDB taxonomic framework.</title>
        <authorList>
            <person name="Bowman J.P."/>
        </authorList>
    </citation>
    <scope>NUCLEOTIDE SEQUENCE [LARGE SCALE GENOMIC DNA]</scope>
    <source>
        <strain evidence="2 3">QSSC 1-22</strain>
    </source>
</reference>
<dbReference type="EMBL" id="JAAGVY010000042">
    <property type="protein sequence ID" value="NEN25166.1"/>
    <property type="molecule type" value="Genomic_DNA"/>
</dbReference>
<dbReference type="Proteomes" id="UP000486602">
    <property type="component" value="Unassembled WGS sequence"/>
</dbReference>
<dbReference type="InterPro" id="IPR000905">
    <property type="entry name" value="Gcp-like_dom"/>
</dbReference>
<organism evidence="2 3">
    <name type="scientific">Cryomorpha ignava</name>
    <dbReference type="NCBI Taxonomy" id="101383"/>
    <lineage>
        <taxon>Bacteria</taxon>
        <taxon>Pseudomonadati</taxon>
        <taxon>Bacteroidota</taxon>
        <taxon>Flavobacteriia</taxon>
        <taxon>Flavobacteriales</taxon>
        <taxon>Cryomorphaceae</taxon>
        <taxon>Cryomorpha</taxon>
    </lineage>
</organism>
<comment type="caution">
    <text evidence="2">The sequence shown here is derived from an EMBL/GenBank/DDBJ whole genome shotgun (WGS) entry which is preliminary data.</text>
</comment>
<dbReference type="InterPro" id="IPR022496">
    <property type="entry name" value="T6A_TsaB"/>
</dbReference>
<proteinExistence type="predicted"/>
<dbReference type="RefSeq" id="WP_163286624.1">
    <property type="nucleotide sequence ID" value="NZ_JAAGVY010000042.1"/>
</dbReference>
<accession>A0A7K3WUJ1</accession>
<evidence type="ECO:0000313" key="3">
    <source>
        <dbReference type="Proteomes" id="UP000486602"/>
    </source>
</evidence>
<dbReference type="CDD" id="cd24032">
    <property type="entry name" value="ASKHA_NBD_TsaB"/>
    <property type="match status" value="1"/>
</dbReference>
<dbReference type="SUPFAM" id="SSF53067">
    <property type="entry name" value="Actin-like ATPase domain"/>
    <property type="match status" value="2"/>
</dbReference>
<dbReference type="NCBIfam" id="TIGR03725">
    <property type="entry name" value="T6A_YeaZ"/>
    <property type="match status" value="1"/>
</dbReference>
<keyword evidence="2" id="KW-0808">Transferase</keyword>
<dbReference type="GO" id="GO:0005829">
    <property type="term" value="C:cytosol"/>
    <property type="evidence" value="ECO:0007669"/>
    <property type="project" value="TreeGrafter"/>
</dbReference>
<sequence>MARILCIETSTKVCSVCVAEGDAVLALAEDNEDEYTHAEKLNVLIAKVLEESDLKFKDLSAIAVSEGPGSYTGLRIGVSAAKGFAVALDIPIIAVNTLKAMSAGVGDKNQDSLLIPMIDARRMEVFCAGFTGDLQPAFETRAEILSSESFPEAKAFTKVLFFGNGAEKCRGVLEPLGFEYFPDVSASANGMAKLANEKFKESDFVDTAYFEPFYLKDFVAGKPKAS</sequence>
<dbReference type="GO" id="GO:0016740">
    <property type="term" value="F:transferase activity"/>
    <property type="evidence" value="ECO:0007669"/>
    <property type="project" value="UniProtKB-KW"/>
</dbReference>
<dbReference type="InterPro" id="IPR043129">
    <property type="entry name" value="ATPase_NBD"/>
</dbReference>
<name>A0A7K3WUJ1_9FLAO</name>
<dbReference type="Gene3D" id="3.30.420.40">
    <property type="match status" value="2"/>
</dbReference>